<dbReference type="PANTHER" id="PTHR43546:SF3">
    <property type="entry name" value="UPF0173 METAL-DEPENDENT HYDROLASE MJ1163"/>
    <property type="match status" value="1"/>
</dbReference>
<dbReference type="AlphaFoldDB" id="A0AAU8DQ60"/>
<dbReference type="RefSeq" id="WP_353649483.1">
    <property type="nucleotide sequence ID" value="NZ_CP159218.1"/>
</dbReference>
<proteinExistence type="predicted"/>
<accession>A0AAU8DQ60</accession>
<gene>
    <name evidence="1" type="ORF">ABLG96_00500</name>
</gene>
<evidence type="ECO:0000313" key="1">
    <source>
        <dbReference type="EMBL" id="XCG63868.1"/>
    </source>
</evidence>
<protein>
    <submittedName>
        <fullName evidence="1">MBL fold metallo-hydrolase</fullName>
    </submittedName>
</protein>
<dbReference type="EMBL" id="CP159218">
    <property type="protein sequence ID" value="XCG63868.1"/>
    <property type="molecule type" value="Genomic_DNA"/>
</dbReference>
<dbReference type="InterPro" id="IPR050114">
    <property type="entry name" value="UPF0173_UPF0282_UlaG_hydrolase"/>
</dbReference>
<sequence length="219" mass="23180">MWTLQLWGHSCVSITVPDSPQGSARLLLDPGDLTPPLDDVGPVDAVLVTHAHPDHFDLDQIHRIGSSGVAPIYGPVAVVDQLAAAGVGGGSSAESRRLDIRGVQVDTFPAPHEVIHPELPVPQNVAYWIGERLLAPGDSFLVPAFDVDTLLLPIGAPWLKLSESIDYLRAVSPRHAVLVHGAGLATPHRLLARRLITELAPTGTTVIDPVVGEPVGLPD</sequence>
<dbReference type="SUPFAM" id="SSF56281">
    <property type="entry name" value="Metallo-hydrolase/oxidoreductase"/>
    <property type="match status" value="1"/>
</dbReference>
<reference evidence="1" key="1">
    <citation type="submission" date="2024-05" db="EMBL/GenBank/DDBJ databases">
        <authorList>
            <person name="Cai S.Y."/>
            <person name="Jin L.M."/>
            <person name="Li H.R."/>
        </authorList>
    </citation>
    <scope>NUCLEOTIDE SEQUENCE</scope>
    <source>
        <strain evidence="1">A5-74</strain>
    </source>
</reference>
<dbReference type="InterPro" id="IPR036866">
    <property type="entry name" value="RibonucZ/Hydroxyglut_hydro"/>
</dbReference>
<name>A0AAU8DQ60_9ACTN</name>
<dbReference type="Gene3D" id="3.60.15.10">
    <property type="entry name" value="Ribonuclease Z/Hydroxyacylglutathione hydrolase-like"/>
    <property type="match status" value="1"/>
</dbReference>
<dbReference type="PANTHER" id="PTHR43546">
    <property type="entry name" value="UPF0173 METAL-DEPENDENT HYDROLASE MJ1163-RELATED"/>
    <property type="match status" value="1"/>
</dbReference>
<dbReference type="Pfam" id="PF13483">
    <property type="entry name" value="Lactamase_B_3"/>
    <property type="match status" value="1"/>
</dbReference>
<organism evidence="1">
    <name type="scientific">Nakamurella sp. A5-74</name>
    <dbReference type="NCBI Taxonomy" id="3158264"/>
    <lineage>
        <taxon>Bacteria</taxon>
        <taxon>Bacillati</taxon>
        <taxon>Actinomycetota</taxon>
        <taxon>Actinomycetes</taxon>
        <taxon>Nakamurellales</taxon>
        <taxon>Nakamurellaceae</taxon>
        <taxon>Nakamurella</taxon>
    </lineage>
</organism>